<evidence type="ECO:0000313" key="3">
    <source>
        <dbReference type="Proteomes" id="UP000076967"/>
    </source>
</evidence>
<organism evidence="2 3">
    <name type="scientific">Paenibacillus glacialis</name>
    <dbReference type="NCBI Taxonomy" id="494026"/>
    <lineage>
        <taxon>Bacteria</taxon>
        <taxon>Bacillati</taxon>
        <taxon>Bacillota</taxon>
        <taxon>Bacilli</taxon>
        <taxon>Bacillales</taxon>
        <taxon>Paenibacillaceae</taxon>
        <taxon>Paenibacillus</taxon>
    </lineage>
</organism>
<feature type="domain" description="YdhG-like" evidence="1">
    <location>
        <begin position="19"/>
        <end position="135"/>
    </location>
</feature>
<comment type="caution">
    <text evidence="2">The sequence shown here is derived from an EMBL/GenBank/DDBJ whole genome shotgun (WGS) entry which is preliminary data.</text>
</comment>
<keyword evidence="3" id="KW-1185">Reference proteome</keyword>
<dbReference type="Gene3D" id="3.90.1150.200">
    <property type="match status" value="1"/>
</dbReference>
<evidence type="ECO:0000313" key="2">
    <source>
        <dbReference type="EMBL" id="OAB36042.1"/>
    </source>
</evidence>
<dbReference type="EMBL" id="LVJH01000058">
    <property type="protein sequence ID" value="OAB36042.1"/>
    <property type="molecule type" value="Genomic_DNA"/>
</dbReference>
<dbReference type="RefSeq" id="WP_068537020.1">
    <property type="nucleotide sequence ID" value="NZ_LVJH01000058.1"/>
</dbReference>
<accession>A0A168FBB7</accession>
<dbReference type="Proteomes" id="UP000076967">
    <property type="component" value="Unassembled WGS sequence"/>
</dbReference>
<dbReference type="Pfam" id="PF08818">
    <property type="entry name" value="DUF1801"/>
    <property type="match status" value="1"/>
</dbReference>
<evidence type="ECO:0000259" key="1">
    <source>
        <dbReference type="Pfam" id="PF08818"/>
    </source>
</evidence>
<dbReference type="OrthoDB" id="9813231at2"/>
<proteinExistence type="predicted"/>
<dbReference type="STRING" id="494026.PGLA_21730"/>
<protein>
    <recommendedName>
        <fullName evidence="1">YdhG-like domain-containing protein</fullName>
    </recommendedName>
</protein>
<gene>
    <name evidence="2" type="ORF">PGLA_21730</name>
</gene>
<sequence length="147" mass="17129">MRYEASSPDEYINEIPEERKAVIAQLRKVILESLPEGFEETMGYGMIGYVVPHTLYPAGYHCNPKEPLPFMGIASQKNFVAVYHMGVYADQELLNWFVQEYPKHMKTKLDMGKSCIRFKKMDQIPYALIGELCKKITVEQWIEKCER</sequence>
<dbReference type="AlphaFoldDB" id="A0A168FBB7"/>
<name>A0A168FBB7_9BACL</name>
<dbReference type="SUPFAM" id="SSF159888">
    <property type="entry name" value="YdhG-like"/>
    <property type="match status" value="1"/>
</dbReference>
<dbReference type="InterPro" id="IPR014922">
    <property type="entry name" value="YdhG-like"/>
</dbReference>
<reference evidence="2 3" key="1">
    <citation type="submission" date="2016-03" db="EMBL/GenBank/DDBJ databases">
        <title>Draft genome sequence of Paenibacillus glacialis DSM 22343.</title>
        <authorList>
            <person name="Shin S.-K."/>
            <person name="Yi H."/>
        </authorList>
    </citation>
    <scope>NUCLEOTIDE SEQUENCE [LARGE SCALE GENOMIC DNA]</scope>
    <source>
        <strain evidence="2 3">DSM 22343</strain>
    </source>
</reference>